<dbReference type="Proteomes" id="UP000029964">
    <property type="component" value="Unassembled WGS sequence"/>
</dbReference>
<feature type="chain" id="PRO_5001815193" evidence="2">
    <location>
        <begin position="26"/>
        <end position="144"/>
    </location>
</feature>
<dbReference type="HOGENOM" id="CLU_1795886_0_0_1"/>
<evidence type="ECO:0000256" key="1">
    <source>
        <dbReference type="SAM" id="MobiDB-lite"/>
    </source>
</evidence>
<gene>
    <name evidence="3" type="ORF">ACRE_072510</name>
</gene>
<evidence type="ECO:0000313" key="3">
    <source>
        <dbReference type="EMBL" id="KFH41999.1"/>
    </source>
</evidence>
<dbReference type="OrthoDB" id="3542181at2759"/>
<keyword evidence="4" id="KW-1185">Reference proteome</keyword>
<accession>A0A086SY17</accession>
<name>A0A086SY17_HAPC1</name>
<feature type="region of interest" description="Disordered" evidence="1">
    <location>
        <begin position="58"/>
        <end position="93"/>
    </location>
</feature>
<feature type="signal peptide" evidence="2">
    <location>
        <begin position="1"/>
        <end position="25"/>
    </location>
</feature>
<dbReference type="EMBL" id="JPKY01000107">
    <property type="protein sequence ID" value="KFH41999.1"/>
    <property type="molecule type" value="Genomic_DNA"/>
</dbReference>
<organism evidence="3 4">
    <name type="scientific">Hapsidospora chrysogenum (strain ATCC 11550 / CBS 779.69 / DSM 880 / IAM 14645 / JCM 23072 / IMI 49137)</name>
    <name type="common">Acremonium chrysogenum</name>
    <dbReference type="NCBI Taxonomy" id="857340"/>
    <lineage>
        <taxon>Eukaryota</taxon>
        <taxon>Fungi</taxon>
        <taxon>Dikarya</taxon>
        <taxon>Ascomycota</taxon>
        <taxon>Pezizomycotina</taxon>
        <taxon>Sordariomycetes</taxon>
        <taxon>Hypocreomycetidae</taxon>
        <taxon>Hypocreales</taxon>
        <taxon>Bionectriaceae</taxon>
        <taxon>Hapsidospora</taxon>
    </lineage>
</organism>
<protein>
    <submittedName>
        <fullName evidence="3">Uncharacterized protein</fullName>
    </submittedName>
</protein>
<evidence type="ECO:0000256" key="2">
    <source>
        <dbReference type="SAM" id="SignalP"/>
    </source>
</evidence>
<evidence type="ECO:0000313" key="4">
    <source>
        <dbReference type="Proteomes" id="UP000029964"/>
    </source>
</evidence>
<keyword evidence="2" id="KW-0732">Signal</keyword>
<comment type="caution">
    <text evidence="3">The sequence shown here is derived from an EMBL/GenBank/DDBJ whole genome shotgun (WGS) entry which is preliminary data.</text>
</comment>
<reference evidence="4" key="1">
    <citation type="journal article" date="2014" name="Genome Announc.">
        <title>Genome sequence and annotation of Acremonium chrysogenum, producer of the beta-lactam antibiotic cephalosporin C.</title>
        <authorList>
            <person name="Terfehr D."/>
            <person name="Dahlmann T.A."/>
            <person name="Specht T."/>
            <person name="Zadra I."/>
            <person name="Kuernsteiner H."/>
            <person name="Kueck U."/>
        </authorList>
    </citation>
    <scope>NUCLEOTIDE SEQUENCE [LARGE SCALE GENOMIC DNA]</scope>
    <source>
        <strain evidence="4">ATCC 11550 / CBS 779.69 / DSM 880 / IAM 14645 / JCM 23072 / IMI 49137</strain>
    </source>
</reference>
<dbReference type="AlphaFoldDB" id="A0A086SY17"/>
<proteinExistence type="predicted"/>
<sequence length="144" mass="15018">MRPPHGLSPSSSIAILLVLALITLALPITARRTGLPPGPEQTQYLRLPVLRRGAAAAAEGAAVAAEQHNNKRDAAAGADQTNKDNHNPQHKGHYRCRPDGEGGEEERCGWHVPVVKAQAPRGLDTGVVVAAVFGAAGVFAMGLV</sequence>